<dbReference type="PROSITE" id="PS52016">
    <property type="entry name" value="TONB_DEPENDENT_REC_3"/>
    <property type="match status" value="1"/>
</dbReference>
<evidence type="ECO:0000256" key="4">
    <source>
        <dbReference type="ARBA" id="ARBA00022692"/>
    </source>
</evidence>
<evidence type="ECO:0000256" key="10">
    <source>
        <dbReference type="SAM" id="MobiDB-lite"/>
    </source>
</evidence>
<evidence type="ECO:0000256" key="8">
    <source>
        <dbReference type="PROSITE-ProRule" id="PRU01360"/>
    </source>
</evidence>
<dbReference type="EMBL" id="CP049871">
    <property type="protein sequence ID" value="QIL02637.1"/>
    <property type="molecule type" value="Genomic_DNA"/>
</dbReference>
<dbReference type="InterPro" id="IPR037066">
    <property type="entry name" value="Plug_dom_sf"/>
</dbReference>
<evidence type="ECO:0000259" key="11">
    <source>
        <dbReference type="Pfam" id="PF00593"/>
    </source>
</evidence>
<dbReference type="Pfam" id="PF00593">
    <property type="entry name" value="TonB_dep_Rec_b-barrel"/>
    <property type="match status" value="1"/>
</dbReference>
<reference evidence="13 14" key="1">
    <citation type="submission" date="2020-03" db="EMBL/GenBank/DDBJ databases">
        <title>Sphingomonas sp. nov., isolated from fish.</title>
        <authorList>
            <person name="Hyun D.-W."/>
            <person name="Bae J.-W."/>
        </authorList>
    </citation>
    <scope>NUCLEOTIDE SEQUENCE [LARGE SCALE GENOMIC DNA]</scope>
    <source>
        <strain evidence="13 14">HDW15C</strain>
    </source>
</reference>
<evidence type="ECO:0000256" key="7">
    <source>
        <dbReference type="ARBA" id="ARBA00023237"/>
    </source>
</evidence>
<evidence type="ECO:0000256" key="2">
    <source>
        <dbReference type="ARBA" id="ARBA00022448"/>
    </source>
</evidence>
<keyword evidence="4 8" id="KW-0812">Transmembrane</keyword>
<keyword evidence="2 8" id="KW-0813">Transport</keyword>
<dbReference type="GO" id="GO:0009279">
    <property type="term" value="C:cell outer membrane"/>
    <property type="evidence" value="ECO:0007669"/>
    <property type="project" value="UniProtKB-SubCell"/>
</dbReference>
<dbReference type="PANTHER" id="PTHR47234:SF1">
    <property type="entry name" value="TONB-DEPENDENT RECEPTOR"/>
    <property type="match status" value="1"/>
</dbReference>
<keyword evidence="5 9" id="KW-0798">TonB box</keyword>
<protein>
    <submittedName>
        <fullName evidence="13">TonB-dependent receptor</fullName>
    </submittedName>
</protein>
<dbReference type="Pfam" id="PF07715">
    <property type="entry name" value="Plug"/>
    <property type="match status" value="1"/>
</dbReference>
<evidence type="ECO:0000256" key="5">
    <source>
        <dbReference type="ARBA" id="ARBA00023077"/>
    </source>
</evidence>
<comment type="similarity">
    <text evidence="8 9">Belongs to the TonB-dependent receptor family.</text>
</comment>
<sequence>MAMLAAAAPAYAQAGQTVKPGESACQAPSGQTDKAACPDTTQEPTDSGTTGVSNAPPTTEAGGPAIVVTGTRIGRTTFNSPDSITVVTRDRSTQAGFNSTAGVLQSVAITGGTAQVNDTYGGLVTDGGAGANTLSLRGLGATRSLVLLNGRRVSPAGSQGAVGSVDLNVLPNAIVDRMEVLNSGASSIYGSDAIAGVVNVITRNKINGLTLEGSSQFPEIGAGGSRRIAAVGGTSGSNWSVQGSVEWYKRDLLRLGDVPSLRCGQELYADGSDFIDPATGESKCFPIDEGGVSVNLIATGTFNGQSVVLAPGINPAYNGTCNRFRPNPLVTTGLLPGFECAGGGSISLNIRDTSTSGTLNQSVVSGAEVLTGYLSGNLDTSVLGNATIYTEVLASRRKSRNTNELQLNIDYPINSPLIPANLVGHPVNSGLGLRVFASRGAQEFRQQVDFVKASIGMRGDLPFKDWAYDLYHSRAWSDAEYHIPAVLLDRLAQSSNVVSNGSGGFNCVDPTGGCVAQPVFTPGLASGSFNGTAWYDYVTEDVVGTTKFREQLYVADINGSLFPIWGGDVKAALGIEYRKNAINDQPSPDAVALNLQNYAGGGPTVGSDSVYELYGEVQAPLLKDVPFAKLLSLEASYRYTHYKSYGGDTTYKIGALWRPSSFLSFRGSYGTSYRAPALFEQYIGGSEGFQPGQNDPCDQLQSVTNFVVLQQCQADGLPANFVQNGGIKVITVGGAESGLKAETSKNLTYGVVLQHNFGDAIGAFSFAADYFRTEVNNGVSQLSYTNILDECYENPQRLTCYLIERGPYTGPGTGSLSVTSGYVNIATSLAKGIDFVANYTRRLGPGTLSLDGQAVRMLDRYDQTLPSDTIVQSVGLTANPKWAGTFDARYKVNNLSFLYGFDYIHGTDDAQYLEQFGYTPEFYNFKVDDYMISRASVRFENRRYQFTLGVRNLFDKQPPKITTTNPLVNTQSNVPIQGGYDFLGRTFFMNARVNF</sequence>
<gene>
    <name evidence="13" type="ORF">G7078_07460</name>
</gene>
<feature type="compositionally biased region" description="Polar residues" evidence="10">
    <location>
        <begin position="39"/>
        <end position="57"/>
    </location>
</feature>
<evidence type="ECO:0000256" key="1">
    <source>
        <dbReference type="ARBA" id="ARBA00004571"/>
    </source>
</evidence>
<evidence type="ECO:0000313" key="14">
    <source>
        <dbReference type="Proteomes" id="UP000502502"/>
    </source>
</evidence>
<dbReference type="Gene3D" id="2.170.130.10">
    <property type="entry name" value="TonB-dependent receptor, plug domain"/>
    <property type="match status" value="1"/>
</dbReference>
<proteinExistence type="inferred from homology"/>
<evidence type="ECO:0000259" key="12">
    <source>
        <dbReference type="Pfam" id="PF07715"/>
    </source>
</evidence>
<accession>A0A6G7ZNR3</accession>
<evidence type="ECO:0000313" key="13">
    <source>
        <dbReference type="EMBL" id="QIL02637.1"/>
    </source>
</evidence>
<keyword evidence="7 8" id="KW-0998">Cell outer membrane</keyword>
<keyword evidence="3 8" id="KW-1134">Transmembrane beta strand</keyword>
<keyword evidence="14" id="KW-1185">Reference proteome</keyword>
<feature type="region of interest" description="Disordered" evidence="10">
    <location>
        <begin position="9"/>
        <end position="65"/>
    </location>
</feature>
<comment type="subcellular location">
    <subcellularLocation>
        <location evidence="1 8">Cell outer membrane</location>
        <topology evidence="1 8">Multi-pass membrane protein</topology>
    </subcellularLocation>
</comment>
<dbReference type="InterPro" id="IPR036942">
    <property type="entry name" value="Beta-barrel_TonB_sf"/>
</dbReference>
<evidence type="ECO:0000256" key="6">
    <source>
        <dbReference type="ARBA" id="ARBA00023136"/>
    </source>
</evidence>
<dbReference type="AlphaFoldDB" id="A0A6G7ZNR3"/>
<dbReference type="InterPro" id="IPR039426">
    <property type="entry name" value="TonB-dep_rcpt-like"/>
</dbReference>
<evidence type="ECO:0000256" key="9">
    <source>
        <dbReference type="RuleBase" id="RU003357"/>
    </source>
</evidence>
<feature type="domain" description="TonB-dependent receptor plug" evidence="12">
    <location>
        <begin position="79"/>
        <end position="197"/>
    </location>
</feature>
<dbReference type="PANTHER" id="PTHR47234">
    <property type="match status" value="1"/>
</dbReference>
<dbReference type="Gene3D" id="2.40.170.20">
    <property type="entry name" value="TonB-dependent receptor, beta-barrel domain"/>
    <property type="match status" value="1"/>
</dbReference>
<dbReference type="KEGG" id="ssin:G7078_07460"/>
<feature type="domain" description="TonB-dependent receptor-like beta-barrel" evidence="11">
    <location>
        <begin position="506"/>
        <end position="953"/>
    </location>
</feature>
<dbReference type="SUPFAM" id="SSF56935">
    <property type="entry name" value="Porins"/>
    <property type="match status" value="1"/>
</dbReference>
<dbReference type="InterPro" id="IPR012910">
    <property type="entry name" value="Plug_dom"/>
</dbReference>
<keyword evidence="6 8" id="KW-0472">Membrane</keyword>
<keyword evidence="13" id="KW-0675">Receptor</keyword>
<name>A0A6G7ZNR3_9SPHN</name>
<organism evidence="13 14">
    <name type="scientific">Sphingomonas sinipercae</name>
    <dbReference type="NCBI Taxonomy" id="2714944"/>
    <lineage>
        <taxon>Bacteria</taxon>
        <taxon>Pseudomonadati</taxon>
        <taxon>Pseudomonadota</taxon>
        <taxon>Alphaproteobacteria</taxon>
        <taxon>Sphingomonadales</taxon>
        <taxon>Sphingomonadaceae</taxon>
        <taxon>Sphingomonas</taxon>
    </lineage>
</organism>
<dbReference type="InterPro" id="IPR000531">
    <property type="entry name" value="Beta-barrel_TonB"/>
</dbReference>
<evidence type="ECO:0000256" key="3">
    <source>
        <dbReference type="ARBA" id="ARBA00022452"/>
    </source>
</evidence>
<dbReference type="Proteomes" id="UP000502502">
    <property type="component" value="Chromosome"/>
</dbReference>